<evidence type="ECO:0000313" key="2">
    <source>
        <dbReference type="EMBL" id="BAC57355.1"/>
    </source>
</evidence>
<evidence type="ECO:0000256" key="1">
    <source>
        <dbReference type="SAM" id="MobiDB-lite"/>
    </source>
</evidence>
<dbReference type="AlphaFoldDB" id="Q84YW2"/>
<name>Q84YW2_ORYSJ</name>
<sequence length="66" mass="6624">MAALGGLRPPGHPSDPGQTLPAEPGVPPSVGFGNGLRPSRSRAIEDLGFLGLTVLLFFGTAMPGGL</sequence>
<feature type="region of interest" description="Disordered" evidence="1">
    <location>
        <begin position="1"/>
        <end position="37"/>
    </location>
</feature>
<organism evidence="2 3">
    <name type="scientific">Oryza sativa subsp. japonica</name>
    <name type="common">Rice</name>
    <dbReference type="NCBI Taxonomy" id="39947"/>
    <lineage>
        <taxon>Eukaryota</taxon>
        <taxon>Viridiplantae</taxon>
        <taxon>Streptophyta</taxon>
        <taxon>Embryophyta</taxon>
        <taxon>Tracheophyta</taxon>
        <taxon>Spermatophyta</taxon>
        <taxon>Magnoliopsida</taxon>
        <taxon>Liliopsida</taxon>
        <taxon>Poales</taxon>
        <taxon>Poaceae</taxon>
        <taxon>BOP clade</taxon>
        <taxon>Oryzoideae</taxon>
        <taxon>Oryzeae</taxon>
        <taxon>Oryzinae</taxon>
        <taxon>Oryza</taxon>
        <taxon>Oryza sativa</taxon>
    </lineage>
</organism>
<dbReference type="EMBL" id="AP005473">
    <property type="protein sequence ID" value="BAC57355.1"/>
    <property type="molecule type" value="Genomic_DNA"/>
</dbReference>
<protein>
    <submittedName>
        <fullName evidence="2">Uncharacterized protein</fullName>
    </submittedName>
</protein>
<reference evidence="3" key="1">
    <citation type="journal article" date="2005" name="Nature">
        <title>The map-based sequence of the rice genome.</title>
        <authorList>
            <consortium name="International rice genome sequencing project (IRGSP)"/>
            <person name="Matsumoto T."/>
            <person name="Wu J."/>
            <person name="Kanamori H."/>
            <person name="Katayose Y."/>
            <person name="Fujisawa M."/>
            <person name="Namiki N."/>
            <person name="Mizuno H."/>
            <person name="Yamamoto K."/>
            <person name="Antonio B.A."/>
            <person name="Baba T."/>
            <person name="Sakata K."/>
            <person name="Nagamura Y."/>
            <person name="Aoki H."/>
            <person name="Arikawa K."/>
            <person name="Arita K."/>
            <person name="Bito T."/>
            <person name="Chiden Y."/>
            <person name="Fujitsuka N."/>
            <person name="Fukunaka R."/>
            <person name="Hamada M."/>
            <person name="Harada C."/>
            <person name="Hayashi A."/>
            <person name="Hijishita S."/>
            <person name="Honda M."/>
            <person name="Hosokawa S."/>
            <person name="Ichikawa Y."/>
            <person name="Idonuma A."/>
            <person name="Iijima M."/>
            <person name="Ikeda M."/>
            <person name="Ikeno M."/>
            <person name="Ito K."/>
            <person name="Ito S."/>
            <person name="Ito T."/>
            <person name="Ito Y."/>
            <person name="Ito Y."/>
            <person name="Iwabuchi A."/>
            <person name="Kamiya K."/>
            <person name="Karasawa W."/>
            <person name="Kurita K."/>
            <person name="Katagiri S."/>
            <person name="Kikuta A."/>
            <person name="Kobayashi H."/>
            <person name="Kobayashi N."/>
            <person name="Machita K."/>
            <person name="Maehara T."/>
            <person name="Masukawa M."/>
            <person name="Mizubayashi T."/>
            <person name="Mukai Y."/>
            <person name="Nagasaki H."/>
            <person name="Nagata Y."/>
            <person name="Naito S."/>
            <person name="Nakashima M."/>
            <person name="Nakama Y."/>
            <person name="Nakamichi Y."/>
            <person name="Nakamura M."/>
            <person name="Meguro A."/>
            <person name="Negishi M."/>
            <person name="Ohta I."/>
            <person name="Ohta T."/>
            <person name="Okamoto M."/>
            <person name="Ono N."/>
            <person name="Saji S."/>
            <person name="Sakaguchi M."/>
            <person name="Sakai K."/>
            <person name="Shibata M."/>
            <person name="Shimokawa T."/>
            <person name="Song J."/>
            <person name="Takazaki Y."/>
            <person name="Terasawa K."/>
            <person name="Tsugane M."/>
            <person name="Tsuji K."/>
            <person name="Ueda S."/>
            <person name="Waki K."/>
            <person name="Yamagata H."/>
            <person name="Yamamoto M."/>
            <person name="Yamamoto S."/>
            <person name="Yamane H."/>
            <person name="Yoshiki S."/>
            <person name="Yoshihara R."/>
            <person name="Yukawa K."/>
            <person name="Zhong H."/>
            <person name="Yano M."/>
            <person name="Yuan Q."/>
            <person name="Ouyang S."/>
            <person name="Liu J."/>
            <person name="Jones K.M."/>
            <person name="Gansberger K."/>
            <person name="Moffat K."/>
            <person name="Hill J."/>
            <person name="Bera J."/>
            <person name="Fadrosh D."/>
            <person name="Jin S."/>
            <person name="Johri S."/>
            <person name="Kim M."/>
            <person name="Overton L."/>
            <person name="Reardon M."/>
            <person name="Tsitrin T."/>
            <person name="Vuong H."/>
            <person name="Weaver B."/>
            <person name="Ciecko A."/>
            <person name="Tallon L."/>
            <person name="Jackson J."/>
            <person name="Pai G."/>
            <person name="Aken S.V."/>
            <person name="Utterback T."/>
            <person name="Reidmuller S."/>
            <person name="Feldblyum T."/>
            <person name="Hsiao J."/>
            <person name="Zismann V."/>
            <person name="Iobst S."/>
            <person name="de Vazeille A.R."/>
            <person name="Buell C.R."/>
            <person name="Ying K."/>
            <person name="Li Y."/>
            <person name="Lu T."/>
            <person name="Huang Y."/>
            <person name="Zhao Q."/>
            <person name="Feng Q."/>
            <person name="Zhang L."/>
            <person name="Zhu J."/>
            <person name="Weng Q."/>
            <person name="Mu J."/>
            <person name="Lu Y."/>
            <person name="Fan D."/>
            <person name="Liu Y."/>
            <person name="Guan J."/>
            <person name="Zhang Y."/>
            <person name="Yu S."/>
            <person name="Liu X."/>
            <person name="Zhang Y."/>
            <person name="Hong G."/>
            <person name="Han B."/>
            <person name="Choisne N."/>
            <person name="Demange N."/>
            <person name="Orjeda G."/>
            <person name="Samain S."/>
            <person name="Cattolico L."/>
            <person name="Pelletier E."/>
            <person name="Couloux A."/>
            <person name="Segurens B."/>
            <person name="Wincker P."/>
            <person name="D'Hont A."/>
            <person name="Scarpelli C."/>
            <person name="Weissenbach J."/>
            <person name="Salanoubat M."/>
            <person name="Quetier F."/>
            <person name="Yu Y."/>
            <person name="Kim H.R."/>
            <person name="Rambo T."/>
            <person name="Currie J."/>
            <person name="Collura K."/>
            <person name="Luo M."/>
            <person name="Yang T."/>
            <person name="Ammiraju J.S.S."/>
            <person name="Engler F."/>
            <person name="Soderlund C."/>
            <person name="Wing R.A."/>
            <person name="Palmer L.E."/>
            <person name="de la Bastide M."/>
            <person name="Spiegel L."/>
            <person name="Nascimento L."/>
            <person name="Zutavern T."/>
            <person name="O'Shaughnessy A."/>
            <person name="Dike S."/>
            <person name="Dedhia N."/>
            <person name="Preston R."/>
            <person name="Balija V."/>
            <person name="McCombie W.R."/>
            <person name="Chow T."/>
            <person name="Chen H."/>
            <person name="Chung M."/>
            <person name="Chen C."/>
            <person name="Shaw J."/>
            <person name="Wu H."/>
            <person name="Hsiao K."/>
            <person name="Chao Y."/>
            <person name="Chu M."/>
            <person name="Cheng C."/>
            <person name="Hour A."/>
            <person name="Lee P."/>
            <person name="Lin S."/>
            <person name="Lin Y."/>
            <person name="Liou J."/>
            <person name="Liu S."/>
            <person name="Hsing Y."/>
            <person name="Raghuvanshi S."/>
            <person name="Mohanty A."/>
            <person name="Bharti A.K."/>
            <person name="Gaur A."/>
            <person name="Gupta V."/>
            <person name="Kumar D."/>
            <person name="Ravi V."/>
            <person name="Vij S."/>
            <person name="Kapur A."/>
            <person name="Khurana P."/>
            <person name="Khurana P."/>
            <person name="Khurana J.P."/>
            <person name="Tyagi A.K."/>
            <person name="Gaikwad K."/>
            <person name="Singh A."/>
            <person name="Dalal V."/>
            <person name="Srivastava S."/>
            <person name="Dixit A."/>
            <person name="Pal A.K."/>
            <person name="Ghazi I.A."/>
            <person name="Yadav M."/>
            <person name="Pandit A."/>
            <person name="Bhargava A."/>
            <person name="Sureshbabu K."/>
            <person name="Batra K."/>
            <person name="Sharma T.R."/>
            <person name="Mohapatra T."/>
            <person name="Singh N.K."/>
            <person name="Messing J."/>
            <person name="Nelson A.B."/>
            <person name="Fuks G."/>
            <person name="Kavchok S."/>
            <person name="Keizer G."/>
            <person name="Linton E."/>
            <person name="Llaca V."/>
            <person name="Song R."/>
            <person name="Tanyolac B."/>
            <person name="Young S."/>
            <person name="Ho-Il K."/>
            <person name="Hahn J.H."/>
            <person name="Sangsakoo G."/>
            <person name="Vanavichit A."/>
            <person name="de Mattos Luiz.A.T."/>
            <person name="Zimmer P.D."/>
            <person name="Malone G."/>
            <person name="Dellagostin O."/>
            <person name="de Oliveira A.C."/>
            <person name="Bevan M."/>
            <person name="Bancroft I."/>
            <person name="Minx P."/>
            <person name="Cordum H."/>
            <person name="Wilson R."/>
            <person name="Cheng Z."/>
            <person name="Jin W."/>
            <person name="Jiang J."/>
            <person name="Leong S.A."/>
            <person name="Iwama H."/>
            <person name="Gojobori T."/>
            <person name="Itoh T."/>
            <person name="Niimura Y."/>
            <person name="Fujii Y."/>
            <person name="Habara T."/>
            <person name="Sakai H."/>
            <person name="Sato Y."/>
            <person name="Wilson G."/>
            <person name="Kumar K."/>
            <person name="McCouch S."/>
            <person name="Juretic N."/>
            <person name="Hoen D."/>
            <person name="Wright S."/>
            <person name="Bruskiewich R."/>
            <person name="Bureau T."/>
            <person name="Miyao A."/>
            <person name="Hirochika H."/>
            <person name="Nishikawa T."/>
            <person name="Kadowaki K."/>
            <person name="Sugiura M."/>
            <person name="Burr B."/>
            <person name="Sasaki T."/>
        </authorList>
    </citation>
    <scope>NUCLEOTIDE SEQUENCE [LARGE SCALE GENOMIC DNA]</scope>
    <source>
        <strain evidence="3">cv. Nipponbare</strain>
    </source>
</reference>
<dbReference type="Proteomes" id="UP000000763">
    <property type="component" value="Chromosome 7"/>
</dbReference>
<evidence type="ECO:0000313" key="3">
    <source>
        <dbReference type="Proteomes" id="UP000000763"/>
    </source>
</evidence>
<gene>
    <name evidence="2" type="primary">OSJNBa0077B15.135</name>
</gene>
<proteinExistence type="predicted"/>
<accession>Q84YW2</accession>
<reference evidence="3" key="2">
    <citation type="journal article" date="2008" name="Nucleic Acids Res.">
        <title>The rice annotation project database (RAP-DB): 2008 update.</title>
        <authorList>
            <consortium name="The rice annotation project (RAP)"/>
        </authorList>
    </citation>
    <scope>GENOME REANNOTATION</scope>
    <source>
        <strain evidence="3">cv. Nipponbare</strain>
    </source>
</reference>